<accession>A0A161WF41</accession>
<dbReference type="CDD" id="cd12148">
    <property type="entry name" value="fungal_TF_MHR"/>
    <property type="match status" value="1"/>
</dbReference>
<feature type="domain" description="Zn(2)-C6 fungal-type" evidence="4">
    <location>
        <begin position="32"/>
        <end position="61"/>
    </location>
</feature>
<dbReference type="InterPro" id="IPR050613">
    <property type="entry name" value="Sec_Metabolite_Reg"/>
</dbReference>
<reference evidence="5 6" key="1">
    <citation type="submission" date="2015-06" db="EMBL/GenBank/DDBJ databases">
        <title>Survival trade-offs in plant roots during colonization by closely related pathogenic and mutualistic fungi.</title>
        <authorList>
            <person name="Hacquard S."/>
            <person name="Kracher B."/>
            <person name="Hiruma K."/>
            <person name="Weinman A."/>
            <person name="Muench P."/>
            <person name="Garrido Oter R."/>
            <person name="Ver Loren van Themaat E."/>
            <person name="Dallerey J.-F."/>
            <person name="Damm U."/>
            <person name="Henrissat B."/>
            <person name="Lespinet O."/>
            <person name="Thon M."/>
            <person name="Kemen E."/>
            <person name="McHardy A.C."/>
            <person name="Schulze-Lefert P."/>
            <person name="O'Connell R.J."/>
        </authorList>
    </citation>
    <scope>NUCLEOTIDE SEQUENCE [LARGE SCALE GENOMIC DNA]</scope>
    <source>
        <strain evidence="5 6">MAFF 238704</strain>
    </source>
</reference>
<dbReference type="GO" id="GO:0008270">
    <property type="term" value="F:zinc ion binding"/>
    <property type="evidence" value="ECO:0007669"/>
    <property type="project" value="InterPro"/>
</dbReference>
<dbReference type="SMART" id="SM00066">
    <property type="entry name" value="GAL4"/>
    <property type="match status" value="1"/>
</dbReference>
<evidence type="ECO:0000313" key="6">
    <source>
        <dbReference type="Proteomes" id="UP000076584"/>
    </source>
</evidence>
<dbReference type="PROSITE" id="PS00463">
    <property type="entry name" value="ZN2_CY6_FUNGAL_1"/>
    <property type="match status" value="1"/>
</dbReference>
<proteinExistence type="predicted"/>
<dbReference type="PANTHER" id="PTHR31001:SF85">
    <property type="entry name" value="ZN(II)2CYS6 TRANSCRIPTION FACTOR (EUROFUNG)"/>
    <property type="match status" value="1"/>
</dbReference>
<dbReference type="GO" id="GO:0000981">
    <property type="term" value="F:DNA-binding transcription factor activity, RNA polymerase II-specific"/>
    <property type="evidence" value="ECO:0007669"/>
    <property type="project" value="InterPro"/>
</dbReference>
<comment type="caution">
    <text evidence="5">The sequence shown here is derived from an EMBL/GenBank/DDBJ whole genome shotgun (WGS) entry which is preliminary data.</text>
</comment>
<dbReference type="GO" id="GO:0006351">
    <property type="term" value="P:DNA-templated transcription"/>
    <property type="evidence" value="ECO:0007669"/>
    <property type="project" value="InterPro"/>
</dbReference>
<dbReference type="GO" id="GO:0003677">
    <property type="term" value="F:DNA binding"/>
    <property type="evidence" value="ECO:0007669"/>
    <property type="project" value="InterPro"/>
</dbReference>
<dbReference type="Proteomes" id="UP000076584">
    <property type="component" value="Unassembled WGS sequence"/>
</dbReference>
<dbReference type="STRING" id="1573173.A0A161WF41"/>
<dbReference type="Pfam" id="PF04082">
    <property type="entry name" value="Fungal_trans"/>
    <property type="match status" value="1"/>
</dbReference>
<dbReference type="InterPro" id="IPR036864">
    <property type="entry name" value="Zn2-C6_fun-type_DNA-bd_sf"/>
</dbReference>
<dbReference type="GO" id="GO:0005634">
    <property type="term" value="C:nucleus"/>
    <property type="evidence" value="ECO:0007669"/>
    <property type="project" value="UniProtKB-SubCell"/>
</dbReference>
<dbReference type="PANTHER" id="PTHR31001">
    <property type="entry name" value="UNCHARACTERIZED TRANSCRIPTIONAL REGULATORY PROTEIN"/>
    <property type="match status" value="1"/>
</dbReference>
<organism evidence="5 6">
    <name type="scientific">Colletotrichum incanum</name>
    <name type="common">Soybean anthracnose fungus</name>
    <dbReference type="NCBI Taxonomy" id="1573173"/>
    <lineage>
        <taxon>Eukaryota</taxon>
        <taxon>Fungi</taxon>
        <taxon>Dikarya</taxon>
        <taxon>Ascomycota</taxon>
        <taxon>Pezizomycotina</taxon>
        <taxon>Sordariomycetes</taxon>
        <taxon>Hypocreomycetidae</taxon>
        <taxon>Glomerellales</taxon>
        <taxon>Glomerellaceae</taxon>
        <taxon>Colletotrichum</taxon>
        <taxon>Colletotrichum spaethianum species complex</taxon>
    </lineage>
</organism>
<keyword evidence="3" id="KW-0539">Nucleus</keyword>
<gene>
    <name evidence="5" type="ORF">CI238_03536</name>
</gene>
<evidence type="ECO:0000313" key="5">
    <source>
        <dbReference type="EMBL" id="KZL84433.1"/>
    </source>
</evidence>
<dbReference type="AlphaFoldDB" id="A0A161WF41"/>
<dbReference type="CDD" id="cd00067">
    <property type="entry name" value="GAL4"/>
    <property type="match status" value="1"/>
</dbReference>
<sequence length="671" mass="75834">LNSVNLAFRPDTPGLNMTTLQPTASQGQHKHACSLCARRKVKCDKADPCSNCVKATACCVYEAPIQPRPRKRAADEDLLTRLAAYEDLMRKHNIDFTPYAHTWITTGPQGQVKQYESSSPVSTLPAVKHDGTRTQAQSEPTSGMQRCLWANLPAELKYPPCQSLGRNEDAAENLASSNHLLFSNNQLDLSQLHPEPKQIYRFWQIFVEAVNPLLKIVHVPTLQRRVLDASWNPSGASKPLTAMLFAIYTLAITSISAEECLTAFGETKVALSTRYRNAAVRALVEADFLTTRNFEVLQAFVLFLFSDPDSELTSTLTGAAIRVGQKIGLHRHKPDPKISVFDGEMRVRLWWQLHGIDARVRAAGRRTQPSEGEFGDVRLPLNVNDADLHPEMTELPVEHIGPTEMLCVLMKFEVFNWVRSSAMATMVHDMLSQGPARGQKQTELEDKAIDELEARYHEKFLRHIDRNVPLHALTYAMAKLAIARMRCKAHSPRGQAASGGEVLLSQEKSDVLFDSILTWLNMMDVAMRSKFSSHLIAHMTTKYTVDAYIYMISDLRRRCSGERVALAWTLVEKLYEEHPELVEEGQNQFFAALGDLTLEAWEARRKELVDSQETCVTGAWPKFIHLLWDQRRNKVMQVSQLAIPEVQSLDPIGLTDDGDLDWEYWNDFLRL</sequence>
<dbReference type="PROSITE" id="PS50048">
    <property type="entry name" value="ZN2_CY6_FUNGAL_2"/>
    <property type="match status" value="1"/>
</dbReference>
<keyword evidence="2" id="KW-0479">Metal-binding</keyword>
<dbReference type="InterPro" id="IPR007219">
    <property type="entry name" value="XnlR_reg_dom"/>
</dbReference>
<comment type="subcellular location">
    <subcellularLocation>
        <location evidence="1">Nucleus</location>
    </subcellularLocation>
</comment>
<dbReference type="Pfam" id="PF00172">
    <property type="entry name" value="Zn_clus"/>
    <property type="match status" value="1"/>
</dbReference>
<evidence type="ECO:0000256" key="3">
    <source>
        <dbReference type="ARBA" id="ARBA00023242"/>
    </source>
</evidence>
<evidence type="ECO:0000256" key="2">
    <source>
        <dbReference type="ARBA" id="ARBA00022723"/>
    </source>
</evidence>
<name>A0A161WF41_COLIC</name>
<evidence type="ECO:0000259" key="4">
    <source>
        <dbReference type="PROSITE" id="PS50048"/>
    </source>
</evidence>
<feature type="non-terminal residue" evidence="5">
    <location>
        <position position="1"/>
    </location>
</feature>
<keyword evidence="6" id="KW-1185">Reference proteome</keyword>
<dbReference type="SUPFAM" id="SSF57701">
    <property type="entry name" value="Zn2/Cys6 DNA-binding domain"/>
    <property type="match status" value="1"/>
</dbReference>
<dbReference type="InterPro" id="IPR001138">
    <property type="entry name" value="Zn2Cys6_DnaBD"/>
</dbReference>
<dbReference type="Gene3D" id="4.10.240.10">
    <property type="entry name" value="Zn(2)-C6 fungal-type DNA-binding domain"/>
    <property type="match status" value="1"/>
</dbReference>
<dbReference type="EMBL" id="LFIW01000874">
    <property type="protein sequence ID" value="KZL84433.1"/>
    <property type="molecule type" value="Genomic_DNA"/>
</dbReference>
<protein>
    <submittedName>
        <fullName evidence="5">Fungal specific transcription factor</fullName>
    </submittedName>
</protein>
<evidence type="ECO:0000256" key="1">
    <source>
        <dbReference type="ARBA" id="ARBA00004123"/>
    </source>
</evidence>